<dbReference type="InterPro" id="IPR050564">
    <property type="entry name" value="F420-G6PD/mer"/>
</dbReference>
<reference evidence="3" key="1">
    <citation type="submission" date="2021-01" db="EMBL/GenBank/DDBJ databases">
        <title>Whole genome shotgun sequence of Sphaerisporangium rufum NBRC 109079.</title>
        <authorList>
            <person name="Komaki H."/>
            <person name="Tamura T."/>
        </authorList>
    </citation>
    <scope>NUCLEOTIDE SEQUENCE</scope>
    <source>
        <strain evidence="3">NBRC 109079</strain>
    </source>
</reference>
<dbReference type="InterPro" id="IPR036661">
    <property type="entry name" value="Luciferase-like_sf"/>
</dbReference>
<sequence>MQIMVTLAPDDLAVLRRRVAACERAGFAALGIGDSPGYHDVHVALTVAAQVPARLRIGPMVTNVVTRTPQVTARALHSVDEIAGGRVFAGVGGGDSALAGAAGAGVAGLAAGLGRLREHWPAAGVPGPDRPWRLVVAANGPRTLALGGAMADLVVSGAGITAEAVRRARTAVAAGERRAGRAPGSVPLWAVARVAVAGDRETALAGLLPLLASGANHVFRVPGEARGLPPEVAAGVATLRARYDYAAHGHRTGNPNAALVERLGLREPLAERFAIAGTAAQVAAGLRELSGRGVDGVVIPAVGLDVDDLLARLGEEVLPLLGRHAGR</sequence>
<gene>
    <name evidence="3" type="ORF">Sru01_35390</name>
</gene>
<dbReference type="PANTHER" id="PTHR43244">
    <property type="match status" value="1"/>
</dbReference>
<dbReference type="Proteomes" id="UP000655287">
    <property type="component" value="Unassembled WGS sequence"/>
</dbReference>
<dbReference type="Pfam" id="PF00296">
    <property type="entry name" value="Bac_luciferase"/>
    <property type="match status" value="2"/>
</dbReference>
<dbReference type="AlphaFoldDB" id="A0A919R2N4"/>
<name>A0A919R2N4_9ACTN</name>
<keyword evidence="1" id="KW-0560">Oxidoreductase</keyword>
<evidence type="ECO:0000256" key="1">
    <source>
        <dbReference type="ARBA" id="ARBA00023002"/>
    </source>
</evidence>
<feature type="domain" description="Luciferase-like" evidence="2">
    <location>
        <begin position="125"/>
        <end position="295"/>
    </location>
</feature>
<keyword evidence="4" id="KW-1185">Reference proteome</keyword>
<dbReference type="InterPro" id="IPR011251">
    <property type="entry name" value="Luciferase-like_dom"/>
</dbReference>
<accession>A0A919R2N4</accession>
<evidence type="ECO:0000313" key="3">
    <source>
        <dbReference type="EMBL" id="GII78557.1"/>
    </source>
</evidence>
<dbReference type="EMBL" id="BOOU01000050">
    <property type="protein sequence ID" value="GII78557.1"/>
    <property type="molecule type" value="Genomic_DNA"/>
</dbReference>
<proteinExistence type="predicted"/>
<dbReference type="Gene3D" id="3.20.20.30">
    <property type="entry name" value="Luciferase-like domain"/>
    <property type="match status" value="1"/>
</dbReference>
<organism evidence="3 4">
    <name type="scientific">Sphaerisporangium rufum</name>
    <dbReference type="NCBI Taxonomy" id="1381558"/>
    <lineage>
        <taxon>Bacteria</taxon>
        <taxon>Bacillati</taxon>
        <taxon>Actinomycetota</taxon>
        <taxon>Actinomycetes</taxon>
        <taxon>Streptosporangiales</taxon>
        <taxon>Streptosporangiaceae</taxon>
        <taxon>Sphaerisporangium</taxon>
    </lineage>
</organism>
<dbReference type="PANTHER" id="PTHR43244:SF1">
    <property type="entry name" value="5,10-METHYLENETETRAHYDROMETHANOPTERIN REDUCTASE"/>
    <property type="match status" value="1"/>
</dbReference>
<dbReference type="SUPFAM" id="SSF51679">
    <property type="entry name" value="Bacterial luciferase-like"/>
    <property type="match status" value="1"/>
</dbReference>
<protein>
    <recommendedName>
        <fullName evidence="2">Luciferase-like domain-containing protein</fullName>
    </recommendedName>
</protein>
<dbReference type="GO" id="GO:0016705">
    <property type="term" value="F:oxidoreductase activity, acting on paired donors, with incorporation or reduction of molecular oxygen"/>
    <property type="evidence" value="ECO:0007669"/>
    <property type="project" value="InterPro"/>
</dbReference>
<evidence type="ECO:0000313" key="4">
    <source>
        <dbReference type="Proteomes" id="UP000655287"/>
    </source>
</evidence>
<comment type="caution">
    <text evidence="3">The sequence shown here is derived from an EMBL/GenBank/DDBJ whole genome shotgun (WGS) entry which is preliminary data.</text>
</comment>
<evidence type="ECO:0000259" key="2">
    <source>
        <dbReference type="Pfam" id="PF00296"/>
    </source>
</evidence>
<feature type="domain" description="Luciferase-like" evidence="2">
    <location>
        <begin position="10"/>
        <end position="118"/>
    </location>
</feature>